<dbReference type="Proteomes" id="UP001592528">
    <property type="component" value="Unassembled WGS sequence"/>
</dbReference>
<evidence type="ECO:0000313" key="10">
    <source>
        <dbReference type="Proteomes" id="UP001592528"/>
    </source>
</evidence>
<evidence type="ECO:0000256" key="3">
    <source>
        <dbReference type="ARBA" id="ARBA00022475"/>
    </source>
</evidence>
<dbReference type="InterPro" id="IPR035906">
    <property type="entry name" value="MetI-like_sf"/>
</dbReference>
<protein>
    <submittedName>
        <fullName evidence="9">Carbohydrate ABC transporter permease</fullName>
    </submittedName>
</protein>
<dbReference type="Gene3D" id="1.10.3720.10">
    <property type="entry name" value="MetI-like"/>
    <property type="match status" value="1"/>
</dbReference>
<keyword evidence="4 7" id="KW-0812">Transmembrane</keyword>
<keyword evidence="5 7" id="KW-1133">Transmembrane helix</keyword>
<feature type="transmembrane region" description="Helical" evidence="7">
    <location>
        <begin position="94"/>
        <end position="117"/>
    </location>
</feature>
<keyword evidence="6 7" id="KW-0472">Membrane</keyword>
<name>A0ABV6ULB8_9ACTN</name>
<feature type="transmembrane region" description="Helical" evidence="7">
    <location>
        <begin position="129"/>
        <end position="150"/>
    </location>
</feature>
<dbReference type="CDD" id="cd06261">
    <property type="entry name" value="TM_PBP2"/>
    <property type="match status" value="1"/>
</dbReference>
<feature type="domain" description="ABC transmembrane type-1" evidence="8">
    <location>
        <begin position="91"/>
        <end position="304"/>
    </location>
</feature>
<evidence type="ECO:0000256" key="2">
    <source>
        <dbReference type="ARBA" id="ARBA00022448"/>
    </source>
</evidence>
<dbReference type="PANTHER" id="PTHR43227:SF8">
    <property type="entry name" value="DIACETYLCHITOBIOSE UPTAKE SYSTEM PERMEASE PROTEIN DASB"/>
    <property type="match status" value="1"/>
</dbReference>
<dbReference type="PANTHER" id="PTHR43227">
    <property type="entry name" value="BLL4140 PROTEIN"/>
    <property type="match status" value="1"/>
</dbReference>
<comment type="subcellular location">
    <subcellularLocation>
        <location evidence="1 7">Cell membrane</location>
        <topology evidence="1 7">Multi-pass membrane protein</topology>
    </subcellularLocation>
</comment>
<comment type="similarity">
    <text evidence="7">Belongs to the binding-protein-dependent transport system permease family.</text>
</comment>
<reference evidence="9 10" key="1">
    <citation type="submission" date="2024-09" db="EMBL/GenBank/DDBJ databases">
        <authorList>
            <person name="Lee S.D."/>
        </authorList>
    </citation>
    <scope>NUCLEOTIDE SEQUENCE [LARGE SCALE GENOMIC DNA]</scope>
    <source>
        <strain evidence="9 10">N1-5</strain>
    </source>
</reference>
<feature type="transmembrane region" description="Helical" evidence="7">
    <location>
        <begin position="230"/>
        <end position="249"/>
    </location>
</feature>
<evidence type="ECO:0000256" key="4">
    <source>
        <dbReference type="ARBA" id="ARBA00022692"/>
    </source>
</evidence>
<proteinExistence type="inferred from homology"/>
<dbReference type="PROSITE" id="PS50928">
    <property type="entry name" value="ABC_TM1"/>
    <property type="match status" value="1"/>
</dbReference>
<dbReference type="InterPro" id="IPR050809">
    <property type="entry name" value="UgpAE/MalFG_permease"/>
</dbReference>
<gene>
    <name evidence="9" type="ORF">ACEZDJ_13215</name>
</gene>
<accession>A0ABV6ULB8</accession>
<dbReference type="InterPro" id="IPR000515">
    <property type="entry name" value="MetI-like"/>
</dbReference>
<keyword evidence="3" id="KW-1003">Cell membrane</keyword>
<evidence type="ECO:0000259" key="8">
    <source>
        <dbReference type="PROSITE" id="PS50928"/>
    </source>
</evidence>
<evidence type="ECO:0000256" key="6">
    <source>
        <dbReference type="ARBA" id="ARBA00023136"/>
    </source>
</evidence>
<dbReference type="EMBL" id="JBHEZZ010000006">
    <property type="protein sequence ID" value="MFC1402245.1"/>
    <property type="molecule type" value="Genomic_DNA"/>
</dbReference>
<dbReference type="RefSeq" id="WP_232242713.1">
    <property type="nucleotide sequence ID" value="NZ_JBHEZZ010000006.1"/>
</dbReference>
<dbReference type="SUPFAM" id="SSF161098">
    <property type="entry name" value="MetI-like"/>
    <property type="match status" value="1"/>
</dbReference>
<keyword evidence="10" id="KW-1185">Reference proteome</keyword>
<evidence type="ECO:0000313" key="9">
    <source>
        <dbReference type="EMBL" id="MFC1402245.1"/>
    </source>
</evidence>
<evidence type="ECO:0000256" key="7">
    <source>
        <dbReference type="RuleBase" id="RU363032"/>
    </source>
</evidence>
<organism evidence="9 10">
    <name type="scientific">Streptacidiphilus cavernicola</name>
    <dbReference type="NCBI Taxonomy" id="3342716"/>
    <lineage>
        <taxon>Bacteria</taxon>
        <taxon>Bacillati</taxon>
        <taxon>Actinomycetota</taxon>
        <taxon>Actinomycetes</taxon>
        <taxon>Kitasatosporales</taxon>
        <taxon>Streptomycetaceae</taxon>
        <taxon>Streptacidiphilus</taxon>
    </lineage>
</organism>
<evidence type="ECO:0000256" key="1">
    <source>
        <dbReference type="ARBA" id="ARBA00004651"/>
    </source>
</evidence>
<feature type="transmembrane region" description="Helical" evidence="7">
    <location>
        <begin position="283"/>
        <end position="305"/>
    </location>
</feature>
<keyword evidence="2 7" id="KW-0813">Transport</keyword>
<evidence type="ECO:0000256" key="5">
    <source>
        <dbReference type="ARBA" id="ARBA00022989"/>
    </source>
</evidence>
<dbReference type="Pfam" id="PF00528">
    <property type="entry name" value="BPD_transp_1"/>
    <property type="match status" value="1"/>
</dbReference>
<feature type="transmembrane region" description="Helical" evidence="7">
    <location>
        <begin position="30"/>
        <end position="56"/>
    </location>
</feature>
<comment type="caution">
    <text evidence="9">The sequence shown here is derived from an EMBL/GenBank/DDBJ whole genome shotgun (WGS) entry which is preliminary data.</text>
</comment>
<feature type="transmembrane region" description="Helical" evidence="7">
    <location>
        <begin position="170"/>
        <end position="189"/>
    </location>
</feature>
<sequence>MSALTASPPQAASVPAPTRARARRRLHIPLLLAPFALLFVIAFVAPLVYGLVLSLFRERFTGLGWNGSHLAFAGFHDYARALQDSRFLDGLGRVLLYAVIDVPLMLAVSLVLALLLDSALTTARRFFQALLLLPHFVPGLIAALIWVYLYTPGLSPLTSWLGDIGLHVNFFSSGSVLGSIVNISLWQWIGYNSVLLYVALQSVSPSVLEAARLDGAGEIRTALSIKVPHIRPALVVSGLFTIIGSLQLFTEPKILQGSAGSTVTASWTPNLLAFSEAFNSNDYSYAAAVSLLLAAVAGVLSLLAMKLVGRVDRSSQEADS</sequence>